<evidence type="ECO:0000256" key="1">
    <source>
        <dbReference type="ARBA" id="ARBA00008134"/>
    </source>
</evidence>
<dbReference type="Gene3D" id="2.130.10.10">
    <property type="entry name" value="YVTN repeat-like/Quinoprotein amine dehydrogenase"/>
    <property type="match status" value="1"/>
</dbReference>
<dbReference type="InterPro" id="IPR024977">
    <property type="entry name" value="Apc4-like_WD40_dom"/>
</dbReference>
<evidence type="ECO:0000313" key="8">
    <source>
        <dbReference type="EMBL" id="RWS16395.1"/>
    </source>
</evidence>
<dbReference type="Proteomes" id="UP000285301">
    <property type="component" value="Unassembled WGS sequence"/>
</dbReference>
<evidence type="ECO:0000256" key="3">
    <source>
        <dbReference type="ARBA" id="ARBA00022737"/>
    </source>
</evidence>
<dbReference type="EMBL" id="NCKU01000235">
    <property type="protein sequence ID" value="RWS16395.1"/>
    <property type="molecule type" value="Genomic_DNA"/>
</dbReference>
<dbReference type="InterPro" id="IPR037590">
    <property type="entry name" value="WDR24"/>
</dbReference>
<comment type="similarity">
    <text evidence="1">Belongs to the WD repeat WDR24 family.</text>
</comment>
<dbReference type="GO" id="GO:0016239">
    <property type="term" value="P:positive regulation of macroautophagy"/>
    <property type="evidence" value="ECO:0007669"/>
    <property type="project" value="TreeGrafter"/>
</dbReference>
<dbReference type="AlphaFoldDB" id="A0A3S3P776"/>
<dbReference type="Pfam" id="PF12894">
    <property type="entry name" value="ANAPC4_WD40"/>
    <property type="match status" value="1"/>
</dbReference>
<name>A0A3S3P776_9ACAR</name>
<feature type="region of interest" description="Disordered" evidence="6">
    <location>
        <begin position="476"/>
        <end position="538"/>
    </location>
</feature>
<dbReference type="GO" id="GO:0005774">
    <property type="term" value="C:vacuolar membrane"/>
    <property type="evidence" value="ECO:0007669"/>
    <property type="project" value="TreeGrafter"/>
</dbReference>
<dbReference type="SUPFAM" id="SSF50978">
    <property type="entry name" value="WD40 repeat-like"/>
    <property type="match status" value="1"/>
</dbReference>
<evidence type="ECO:0000256" key="6">
    <source>
        <dbReference type="SAM" id="MobiDB-lite"/>
    </source>
</evidence>
<reference evidence="8 9" key="1">
    <citation type="journal article" date="2018" name="Gigascience">
        <title>Genomes of trombidid mites reveal novel predicted allergens and laterally-transferred genes associated with secondary metabolism.</title>
        <authorList>
            <person name="Dong X."/>
            <person name="Chaisiri K."/>
            <person name="Xia D."/>
            <person name="Armstrong S.D."/>
            <person name="Fang Y."/>
            <person name="Donnelly M.J."/>
            <person name="Kadowaki T."/>
            <person name="McGarry J.W."/>
            <person name="Darby A.C."/>
            <person name="Makepeace B.L."/>
        </authorList>
    </citation>
    <scope>NUCLEOTIDE SEQUENCE [LARGE SCALE GENOMIC DNA]</scope>
    <source>
        <strain evidence="8">UoL-WK</strain>
    </source>
</reference>
<dbReference type="GO" id="GO:0005829">
    <property type="term" value="C:cytosol"/>
    <property type="evidence" value="ECO:0007669"/>
    <property type="project" value="TreeGrafter"/>
</dbReference>
<dbReference type="PANTHER" id="PTHR46200">
    <property type="entry name" value="GATOR COMPLEX PROTEIN WDR24"/>
    <property type="match status" value="1"/>
</dbReference>
<evidence type="ECO:0000313" key="9">
    <source>
        <dbReference type="Proteomes" id="UP000285301"/>
    </source>
</evidence>
<dbReference type="SMART" id="SM00320">
    <property type="entry name" value="WD40"/>
    <property type="match status" value="7"/>
</dbReference>
<evidence type="ECO:0000256" key="4">
    <source>
        <dbReference type="ARBA" id="ARBA00040269"/>
    </source>
</evidence>
<dbReference type="InterPro" id="IPR036322">
    <property type="entry name" value="WD40_repeat_dom_sf"/>
</dbReference>
<evidence type="ECO:0000256" key="5">
    <source>
        <dbReference type="PROSITE-ProRule" id="PRU00221"/>
    </source>
</evidence>
<evidence type="ECO:0000256" key="2">
    <source>
        <dbReference type="ARBA" id="ARBA00022574"/>
    </source>
</evidence>
<keyword evidence="9" id="KW-1185">Reference proteome</keyword>
<accession>A0A3S3P776</accession>
<dbReference type="InterPro" id="IPR001680">
    <property type="entry name" value="WD40_rpt"/>
</dbReference>
<feature type="domain" description="Anaphase-promoting complex subunit 4-like WD40" evidence="7">
    <location>
        <begin position="71"/>
        <end position="158"/>
    </location>
</feature>
<dbReference type="GO" id="GO:1904263">
    <property type="term" value="P:positive regulation of TORC1 signaling"/>
    <property type="evidence" value="ECO:0007669"/>
    <property type="project" value="TreeGrafter"/>
</dbReference>
<organism evidence="8 9">
    <name type="scientific">Dinothrombium tinctorium</name>
    <dbReference type="NCBI Taxonomy" id="1965070"/>
    <lineage>
        <taxon>Eukaryota</taxon>
        <taxon>Metazoa</taxon>
        <taxon>Ecdysozoa</taxon>
        <taxon>Arthropoda</taxon>
        <taxon>Chelicerata</taxon>
        <taxon>Arachnida</taxon>
        <taxon>Acari</taxon>
        <taxon>Acariformes</taxon>
        <taxon>Trombidiformes</taxon>
        <taxon>Prostigmata</taxon>
        <taxon>Anystina</taxon>
        <taxon>Parasitengona</taxon>
        <taxon>Trombidioidea</taxon>
        <taxon>Trombidiidae</taxon>
        <taxon>Dinothrombium</taxon>
    </lineage>
</organism>
<dbReference type="InterPro" id="IPR015943">
    <property type="entry name" value="WD40/YVTN_repeat-like_dom_sf"/>
</dbReference>
<feature type="repeat" description="WD" evidence="5">
    <location>
        <begin position="146"/>
        <end position="188"/>
    </location>
</feature>
<dbReference type="GO" id="GO:0061700">
    <property type="term" value="C:GATOR2 complex"/>
    <property type="evidence" value="ECO:0007669"/>
    <property type="project" value="TreeGrafter"/>
</dbReference>
<dbReference type="PROSITE" id="PS50082">
    <property type="entry name" value="WD_REPEATS_2"/>
    <property type="match status" value="3"/>
</dbReference>
<dbReference type="STRING" id="1965070.A0A3S3P776"/>
<dbReference type="Pfam" id="PF00400">
    <property type="entry name" value="WD40"/>
    <property type="match status" value="1"/>
</dbReference>
<dbReference type="OrthoDB" id="60955at2759"/>
<feature type="repeat" description="WD" evidence="5">
    <location>
        <begin position="190"/>
        <end position="224"/>
    </location>
</feature>
<dbReference type="CDD" id="cd16693">
    <property type="entry name" value="mRING-H2-C3H3C2_WDR24"/>
    <property type="match status" value="1"/>
</dbReference>
<proteinExistence type="inferred from homology"/>
<sequence length="850" mass="94657">MRKKTFFITLEGPANALALNRDCSQVAVAGRNVFKIFDINDDLNSFNETLNLRVGKNLNLNYSCNDVVWSCIEENLLATAATNGSVVIWNLQKSTRSKIDQVLMHHKRTVNKVCFHPSEGHLLLSGSQDGTMKLFDLRRGDISMEFNSQSESVRDVQFSPHQEWMFAAVQENGNVQLWDSRRNDKYLRQFTAHSGPVFSCDWHPEDRRWFATAGRDKTIKVWDLTIAGTPIVEHCIQTIASVAKLKWRPERKLNIASCSLLLDFTIYVWDVMRPFVPFATFTEHKDTTTDFVWRGSSHTLLSVGKDGLLYQHSIKDAQRPADHANPCGLDINNYNDICHAVSDLISKSNGLSSSNSGSYPIQSSNNNNNSSSKSGITGALAHYASSSLRLLKKKTDYNEQFRCCTSSLFYIKNECTNKALSMDWFVTSALKYQLSGRPFSELCLQNAEVAMHLNRPQVAQTWKVINQLFSGTKSGTFSGPPSASIAANSSNNADDKVDPADIRAPSRHTSGSVSGRHLNGKTTATQTTNPLNIGPFSMLTPAEQTSAQTEEDSDSSDVENIFPPTSKAYIRLDEKSLKQSDFFFGDGDVSSSATLAVTYEIVPNESTIADEHAQDWDLPREAFQPRHPIQDLQIPPDIDAINTYPSSPTSLDEDETAVEELSNIGSGVLSNVDTITKSLLSTTVPHNPSWKFTDIIVDILHFYAAQGDIQTTISIIIVLGERIKSSVDENLLEFWFHSYIDLLSRFELWNIASQIICLSPVRNINILNQTSTTIYSNCGNCLKPLTGKVAWLCEKCKTSPSICSVCRGVCKGVYVWCQGCSHGGHLLHMSDWFSKNRFCPTGCGHQCEYT</sequence>
<comment type="caution">
    <text evidence="8">The sequence shown here is derived from an EMBL/GenBank/DDBJ whole genome shotgun (WGS) entry which is preliminary data.</text>
</comment>
<evidence type="ECO:0000259" key="7">
    <source>
        <dbReference type="Pfam" id="PF12894"/>
    </source>
</evidence>
<dbReference type="PANTHER" id="PTHR46200:SF1">
    <property type="entry name" value="GATOR COMPLEX PROTEIN WDR24"/>
    <property type="match status" value="1"/>
</dbReference>
<protein>
    <recommendedName>
        <fullName evidence="4">GATOR2 complex protein WDR24</fullName>
    </recommendedName>
</protein>
<dbReference type="GO" id="GO:0034198">
    <property type="term" value="P:cellular response to amino acid starvation"/>
    <property type="evidence" value="ECO:0007669"/>
    <property type="project" value="TreeGrafter"/>
</dbReference>
<keyword evidence="2 5" id="KW-0853">WD repeat</keyword>
<dbReference type="PROSITE" id="PS50294">
    <property type="entry name" value="WD_REPEATS_REGION"/>
    <property type="match status" value="2"/>
</dbReference>
<gene>
    <name evidence="8" type="ORF">B4U79_00556</name>
</gene>
<feature type="compositionally biased region" description="Polar residues" evidence="6">
    <location>
        <begin position="520"/>
        <end position="531"/>
    </location>
</feature>
<feature type="repeat" description="WD" evidence="5">
    <location>
        <begin position="103"/>
        <end position="145"/>
    </location>
</feature>
<keyword evidence="3" id="KW-0677">Repeat</keyword>
<feature type="compositionally biased region" description="Low complexity" evidence="6">
    <location>
        <begin position="482"/>
        <end position="492"/>
    </location>
</feature>